<feature type="transmembrane region" description="Helical" evidence="6">
    <location>
        <begin position="307"/>
        <end position="327"/>
    </location>
</feature>
<feature type="transmembrane region" description="Helical" evidence="6">
    <location>
        <begin position="333"/>
        <end position="355"/>
    </location>
</feature>
<organism evidence="7 8">
    <name type="scientific">Pectobacterium polonicum</name>
    <dbReference type="NCBI Taxonomy" id="2485124"/>
    <lineage>
        <taxon>Bacteria</taxon>
        <taxon>Pseudomonadati</taxon>
        <taxon>Pseudomonadota</taxon>
        <taxon>Gammaproteobacteria</taxon>
        <taxon>Enterobacterales</taxon>
        <taxon>Pectobacteriaceae</taxon>
        <taxon>Pectobacterium</taxon>
    </lineage>
</organism>
<keyword evidence="5 6" id="KW-0472">Membrane</keyword>
<sequence>MEKIDDYPVSRVPLNVRLPFLNVALVHIGMLTALDQFMLGAVLGHSMTLSQAFIAIFIGSAIFGVVTVGLGYAGMKEGMSGSLLARWCGFGRIGSVLIGLVIAISLIGWFGVQNAVFAKALNFAMADKLGFGWSAALSGIALTLLVAFGFRALRFTAKIAVPMFVLVVGYISIMTLSGHNIAELLASAPNGEVISISAGATMVVGGCIVASLITPDMTRYSQKGKHVFWMTMLSIIVGEFIVNGLAIIIARALNTADVVTIMSQAAGGLGLIAVIFSTLRVNDINLYSSSLGIANAIEGVTGKKLRYVSITLVIGLIGTALSVAGILDRFIDFLTLLGVLFPPIIGVMLVDYYILRTHRTLLDTSRAEGQLPDSAQTPLIGWPAIIASTVGAIVGLAFEWGVPAFNSLLAASLIYFVIQHHINNHTYFRKLKHNQKIKMK</sequence>
<dbReference type="Proteomes" id="UP001059272">
    <property type="component" value="Chromosome"/>
</dbReference>
<dbReference type="CDD" id="cd11484">
    <property type="entry name" value="SLC-NCS1sbd_CobB-like"/>
    <property type="match status" value="1"/>
</dbReference>
<dbReference type="GO" id="GO:0005886">
    <property type="term" value="C:plasma membrane"/>
    <property type="evidence" value="ECO:0007669"/>
    <property type="project" value="TreeGrafter"/>
</dbReference>
<dbReference type="PANTHER" id="PTHR30569:SF0">
    <property type="entry name" value="CYTOSINE PERMEASE"/>
    <property type="match status" value="1"/>
</dbReference>
<dbReference type="InterPro" id="IPR030191">
    <property type="entry name" value="CodB"/>
</dbReference>
<reference evidence="7" key="1">
    <citation type="submission" date="2021-12" db="EMBL/GenBank/DDBJ databases">
        <title>Genome sequence of novel Pectobacterium sp. causing blackleg.</title>
        <authorList>
            <person name="Wang J."/>
        </authorList>
    </citation>
    <scope>NUCLEOTIDE SEQUENCE</scope>
    <source>
        <strain evidence="7">BY21311</strain>
    </source>
</reference>
<feature type="transmembrane region" description="Helical" evidence="6">
    <location>
        <begin position="193"/>
        <end position="215"/>
    </location>
</feature>
<dbReference type="PANTHER" id="PTHR30569">
    <property type="entry name" value="CYTOSINE TRANSPORTER CODB"/>
    <property type="match status" value="1"/>
</dbReference>
<keyword evidence="3 6" id="KW-0812">Transmembrane</keyword>
<feature type="transmembrane region" description="Helical" evidence="6">
    <location>
        <begin position="227"/>
        <end position="249"/>
    </location>
</feature>
<feature type="transmembrane region" description="Helical" evidence="6">
    <location>
        <begin position="261"/>
        <end position="279"/>
    </location>
</feature>
<dbReference type="RefSeq" id="WP_258884316.1">
    <property type="nucleotide sequence ID" value="NZ_CP090065.1"/>
</dbReference>
<evidence type="ECO:0000256" key="1">
    <source>
        <dbReference type="ARBA" id="ARBA00004141"/>
    </source>
</evidence>
<feature type="transmembrane region" description="Helical" evidence="6">
    <location>
        <begin position="376"/>
        <end position="398"/>
    </location>
</feature>
<name>A0AAE9NSL6_9GAMM</name>
<evidence type="ECO:0000256" key="6">
    <source>
        <dbReference type="SAM" id="Phobius"/>
    </source>
</evidence>
<gene>
    <name evidence="7" type="ORF">LW347_04370</name>
</gene>
<comment type="similarity">
    <text evidence="2">Belongs to the purine-cytosine permease (2.A.39) family.</text>
</comment>
<proteinExistence type="inferred from homology"/>
<dbReference type="KEGG" id="ppoo:LW347_04370"/>
<dbReference type="InterPro" id="IPR001248">
    <property type="entry name" value="Pur-cyt_permease"/>
</dbReference>
<evidence type="ECO:0000256" key="2">
    <source>
        <dbReference type="ARBA" id="ARBA00008974"/>
    </source>
</evidence>
<comment type="subcellular location">
    <subcellularLocation>
        <location evidence="1">Membrane</location>
        <topology evidence="1">Multi-pass membrane protein</topology>
    </subcellularLocation>
</comment>
<dbReference type="AlphaFoldDB" id="A0AAE9NSL6"/>
<keyword evidence="4 6" id="KW-1133">Transmembrane helix</keyword>
<dbReference type="EMBL" id="CP090065">
    <property type="protein sequence ID" value="UVO09221.1"/>
    <property type="molecule type" value="Genomic_DNA"/>
</dbReference>
<feature type="transmembrane region" description="Helical" evidence="6">
    <location>
        <begin position="20"/>
        <end position="43"/>
    </location>
</feature>
<evidence type="ECO:0000256" key="5">
    <source>
        <dbReference type="ARBA" id="ARBA00023136"/>
    </source>
</evidence>
<dbReference type="Pfam" id="PF02133">
    <property type="entry name" value="Transp_cyt_pur"/>
    <property type="match status" value="1"/>
</dbReference>
<evidence type="ECO:0000256" key="3">
    <source>
        <dbReference type="ARBA" id="ARBA00022692"/>
    </source>
</evidence>
<evidence type="ECO:0000313" key="7">
    <source>
        <dbReference type="EMBL" id="UVO09221.1"/>
    </source>
</evidence>
<protein>
    <submittedName>
        <fullName evidence="7">Cytosine permease</fullName>
    </submittedName>
</protein>
<feature type="transmembrane region" description="Helical" evidence="6">
    <location>
        <begin position="131"/>
        <end position="153"/>
    </location>
</feature>
<dbReference type="Gene3D" id="1.10.4160.10">
    <property type="entry name" value="Hydantoin permease"/>
    <property type="match status" value="1"/>
</dbReference>
<evidence type="ECO:0000256" key="4">
    <source>
        <dbReference type="ARBA" id="ARBA00022989"/>
    </source>
</evidence>
<feature type="transmembrane region" description="Helical" evidence="6">
    <location>
        <begin position="93"/>
        <end position="111"/>
    </location>
</feature>
<evidence type="ECO:0000313" key="8">
    <source>
        <dbReference type="Proteomes" id="UP001059272"/>
    </source>
</evidence>
<feature type="transmembrane region" description="Helical" evidence="6">
    <location>
        <begin position="49"/>
        <end position="72"/>
    </location>
</feature>
<feature type="transmembrane region" description="Helical" evidence="6">
    <location>
        <begin position="404"/>
        <end position="422"/>
    </location>
</feature>
<feature type="transmembrane region" description="Helical" evidence="6">
    <location>
        <begin position="160"/>
        <end position="181"/>
    </location>
</feature>
<dbReference type="GO" id="GO:0015209">
    <property type="term" value="F:cytosine transmembrane transporter activity"/>
    <property type="evidence" value="ECO:0007669"/>
    <property type="project" value="InterPro"/>
</dbReference>
<accession>A0AAE9NSL6</accession>